<reference evidence="2" key="1">
    <citation type="journal article" date="2014" name="Int. J. Syst. Evol. Microbiol.">
        <title>Complete genome sequence of Corynebacterium casei LMG S-19264T (=DSM 44701T), isolated from a smear-ripened cheese.</title>
        <authorList>
            <consortium name="US DOE Joint Genome Institute (JGI-PGF)"/>
            <person name="Walter F."/>
            <person name="Albersmeier A."/>
            <person name="Kalinowski J."/>
            <person name="Ruckert C."/>
        </authorList>
    </citation>
    <scope>NUCLEOTIDE SEQUENCE</scope>
    <source>
        <strain evidence="2">KCTC 32337</strain>
    </source>
</reference>
<accession>A0A8H9M2A0</accession>
<sequence length="72" mass="7851">MSKTLKKILLVTAMVTLVGGAFTYNDVADKTENGSVSGELRHSLKTGLAVRIQHPSCECLLNKSVVEHSIYF</sequence>
<evidence type="ECO:0000256" key="1">
    <source>
        <dbReference type="SAM" id="SignalP"/>
    </source>
</evidence>
<organism evidence="2 3">
    <name type="scientific">Paraglaciecola chathamensis</name>
    <dbReference type="NCBI Taxonomy" id="368405"/>
    <lineage>
        <taxon>Bacteria</taxon>
        <taxon>Pseudomonadati</taxon>
        <taxon>Pseudomonadota</taxon>
        <taxon>Gammaproteobacteria</taxon>
        <taxon>Alteromonadales</taxon>
        <taxon>Alteromonadaceae</taxon>
        <taxon>Paraglaciecola</taxon>
    </lineage>
</organism>
<evidence type="ECO:0000313" key="3">
    <source>
        <dbReference type="Proteomes" id="UP000622604"/>
    </source>
</evidence>
<dbReference type="EMBL" id="BMZC01000015">
    <property type="protein sequence ID" value="GGZ79302.1"/>
    <property type="molecule type" value="Genomic_DNA"/>
</dbReference>
<comment type="caution">
    <text evidence="2">The sequence shown here is derived from an EMBL/GenBank/DDBJ whole genome shotgun (WGS) entry which is preliminary data.</text>
</comment>
<dbReference type="Proteomes" id="UP000622604">
    <property type="component" value="Unassembled WGS sequence"/>
</dbReference>
<reference evidence="2" key="2">
    <citation type="submission" date="2020-09" db="EMBL/GenBank/DDBJ databases">
        <authorList>
            <person name="Sun Q."/>
            <person name="Kim S."/>
        </authorList>
    </citation>
    <scope>NUCLEOTIDE SEQUENCE</scope>
    <source>
        <strain evidence="2">KCTC 32337</strain>
    </source>
</reference>
<keyword evidence="1" id="KW-0732">Signal</keyword>
<feature type="signal peptide" evidence="1">
    <location>
        <begin position="1"/>
        <end position="23"/>
    </location>
</feature>
<evidence type="ECO:0000313" key="2">
    <source>
        <dbReference type="EMBL" id="GGZ79302.1"/>
    </source>
</evidence>
<dbReference type="AlphaFoldDB" id="A0A8H9M2A0"/>
<name>A0A8H9M2A0_9ALTE</name>
<proteinExistence type="predicted"/>
<feature type="chain" id="PRO_5034965740" evidence="1">
    <location>
        <begin position="24"/>
        <end position="72"/>
    </location>
</feature>
<protein>
    <submittedName>
        <fullName evidence="2">Uncharacterized protein</fullName>
    </submittedName>
</protein>
<gene>
    <name evidence="2" type="ORF">GCM10011274_41730</name>
</gene>